<accession>A0ABW3KZ79</accession>
<protein>
    <submittedName>
        <fullName evidence="2">Uncharacterized protein</fullName>
    </submittedName>
</protein>
<keyword evidence="1" id="KW-1133">Transmembrane helix</keyword>
<name>A0ABW3KZ79_9BACI</name>
<evidence type="ECO:0000256" key="1">
    <source>
        <dbReference type="SAM" id="Phobius"/>
    </source>
</evidence>
<gene>
    <name evidence="2" type="ORF">ACFQ2J_00290</name>
</gene>
<keyword evidence="1" id="KW-0812">Transmembrane</keyword>
<dbReference type="Proteomes" id="UP001596990">
    <property type="component" value="Unassembled WGS sequence"/>
</dbReference>
<sequence>MKRTIICHYCKKKIVDRDELITGARWFKVKPFHMKCFGQLEEETAVFVKSWKPLNGIPGNTSFLIMLAIFLWMFLTDQFGYVGDIIGAVSLYPIGLRILSFLLIESTLPKISPEKEMRR</sequence>
<evidence type="ECO:0000313" key="3">
    <source>
        <dbReference type="Proteomes" id="UP001596990"/>
    </source>
</evidence>
<comment type="caution">
    <text evidence="2">The sequence shown here is derived from an EMBL/GenBank/DDBJ whole genome shotgun (WGS) entry which is preliminary data.</text>
</comment>
<keyword evidence="1" id="KW-0472">Membrane</keyword>
<evidence type="ECO:0000313" key="2">
    <source>
        <dbReference type="EMBL" id="MFD1017618.1"/>
    </source>
</evidence>
<organism evidence="2 3">
    <name type="scientific">Thalassobacillus hwangdonensis</name>
    <dbReference type="NCBI Taxonomy" id="546108"/>
    <lineage>
        <taxon>Bacteria</taxon>
        <taxon>Bacillati</taxon>
        <taxon>Bacillota</taxon>
        <taxon>Bacilli</taxon>
        <taxon>Bacillales</taxon>
        <taxon>Bacillaceae</taxon>
        <taxon>Thalassobacillus</taxon>
    </lineage>
</organism>
<dbReference type="EMBL" id="JBHTKL010000001">
    <property type="protein sequence ID" value="MFD1017618.1"/>
    <property type="molecule type" value="Genomic_DNA"/>
</dbReference>
<dbReference type="RefSeq" id="WP_386055495.1">
    <property type="nucleotide sequence ID" value="NZ_JBHTKL010000001.1"/>
</dbReference>
<proteinExistence type="predicted"/>
<reference evidence="3" key="1">
    <citation type="journal article" date="2019" name="Int. J. Syst. Evol. Microbiol.">
        <title>The Global Catalogue of Microorganisms (GCM) 10K type strain sequencing project: providing services to taxonomists for standard genome sequencing and annotation.</title>
        <authorList>
            <consortium name="The Broad Institute Genomics Platform"/>
            <consortium name="The Broad Institute Genome Sequencing Center for Infectious Disease"/>
            <person name="Wu L."/>
            <person name="Ma J."/>
        </authorList>
    </citation>
    <scope>NUCLEOTIDE SEQUENCE [LARGE SCALE GENOMIC DNA]</scope>
    <source>
        <strain evidence="3">CCUG 56607</strain>
    </source>
</reference>
<keyword evidence="3" id="KW-1185">Reference proteome</keyword>
<feature type="transmembrane region" description="Helical" evidence="1">
    <location>
        <begin position="81"/>
        <end position="104"/>
    </location>
</feature>
<feature type="transmembrane region" description="Helical" evidence="1">
    <location>
        <begin position="57"/>
        <end position="75"/>
    </location>
</feature>